<sequence>MTDTAIAFTGRTLGSLLYHPPFSQHNVALLEALAKSDWAADWPVSISESTVGLIRQGLDSTWRQQLAMAYQQLFIGPDALPAPPWGSVYLDRESVLFGESTLALRQWLHQQGIAALSPPTEPEDHIGLLLMLAAWLAENDTEALAVLLEQHLLPWAGRYLTLLEAGADHPFYQGVAQLAQATLADWRQRCRAEPCSSRLYC</sequence>
<protein>
    <submittedName>
        <fullName evidence="2">Tat proofreading chaperone DmsD</fullName>
    </submittedName>
</protein>
<dbReference type="AlphaFoldDB" id="A0A4R3YVH2"/>
<dbReference type="SUPFAM" id="SSF89155">
    <property type="entry name" value="TorD-like"/>
    <property type="match status" value="1"/>
</dbReference>
<dbReference type="EMBL" id="SMCR01000004">
    <property type="protein sequence ID" value="TCV96641.1"/>
    <property type="molecule type" value="Genomic_DNA"/>
</dbReference>
<dbReference type="Pfam" id="PF02613">
    <property type="entry name" value="Nitrate_red_del"/>
    <property type="match status" value="1"/>
</dbReference>
<gene>
    <name evidence="2" type="ORF">EDC52_10481</name>
</gene>
<proteinExistence type="predicted"/>
<evidence type="ECO:0000313" key="2">
    <source>
        <dbReference type="EMBL" id="TCV96641.1"/>
    </source>
</evidence>
<dbReference type="PANTHER" id="PTHR34227:SF13">
    <property type="entry name" value="TAT PROOFREADING CHAPERONE DMSD-RELATED"/>
    <property type="match status" value="1"/>
</dbReference>
<dbReference type="Gene3D" id="1.10.3480.10">
    <property type="entry name" value="TorD-like"/>
    <property type="match status" value="1"/>
</dbReference>
<keyword evidence="1" id="KW-0143">Chaperone</keyword>
<keyword evidence="3" id="KW-1185">Reference proteome</keyword>
<dbReference type="OrthoDB" id="3174863at2"/>
<organism evidence="2 3">
    <name type="scientific">Biostraticola tofi</name>
    <dbReference type="NCBI Taxonomy" id="466109"/>
    <lineage>
        <taxon>Bacteria</taxon>
        <taxon>Pseudomonadati</taxon>
        <taxon>Pseudomonadota</taxon>
        <taxon>Gammaproteobacteria</taxon>
        <taxon>Enterobacterales</taxon>
        <taxon>Bruguierivoracaceae</taxon>
        <taxon>Biostraticola</taxon>
    </lineage>
</organism>
<dbReference type="Proteomes" id="UP000295719">
    <property type="component" value="Unassembled WGS sequence"/>
</dbReference>
<evidence type="ECO:0000313" key="3">
    <source>
        <dbReference type="Proteomes" id="UP000295719"/>
    </source>
</evidence>
<dbReference type="RefSeq" id="WP_131865230.1">
    <property type="nucleotide sequence ID" value="NZ_SMCR01000004.1"/>
</dbReference>
<evidence type="ECO:0000256" key="1">
    <source>
        <dbReference type="ARBA" id="ARBA00023186"/>
    </source>
</evidence>
<dbReference type="InterPro" id="IPR026269">
    <property type="entry name" value="DmsD-type"/>
</dbReference>
<dbReference type="NCBIfam" id="NF008632">
    <property type="entry name" value="PRK11621.1"/>
    <property type="match status" value="1"/>
</dbReference>
<dbReference type="PIRSF" id="PIRSF004690">
    <property type="entry name" value="DmsD"/>
    <property type="match status" value="1"/>
</dbReference>
<name>A0A4R3YVH2_9GAMM</name>
<reference evidence="2 3" key="1">
    <citation type="submission" date="2019-03" db="EMBL/GenBank/DDBJ databases">
        <title>Genomic Encyclopedia of Type Strains, Phase IV (KMG-IV): sequencing the most valuable type-strain genomes for metagenomic binning, comparative biology and taxonomic classification.</title>
        <authorList>
            <person name="Goeker M."/>
        </authorList>
    </citation>
    <scope>NUCLEOTIDE SEQUENCE [LARGE SCALE GENOMIC DNA]</scope>
    <source>
        <strain evidence="2 3">DSM 19580</strain>
    </source>
</reference>
<accession>A0A4R3YVH2</accession>
<dbReference type="InterPro" id="IPR036411">
    <property type="entry name" value="TorD-like_sf"/>
</dbReference>
<dbReference type="InterPro" id="IPR020945">
    <property type="entry name" value="DMSO/NO3_reduct_chaperone"/>
</dbReference>
<dbReference type="PANTHER" id="PTHR34227">
    <property type="entry name" value="CHAPERONE PROTEIN YCDY"/>
    <property type="match status" value="1"/>
</dbReference>
<dbReference type="InterPro" id="IPR050289">
    <property type="entry name" value="TorD/DmsD_chaperones"/>
</dbReference>
<comment type="caution">
    <text evidence="2">The sequence shown here is derived from an EMBL/GenBank/DDBJ whole genome shotgun (WGS) entry which is preliminary data.</text>
</comment>